<dbReference type="AlphaFoldDB" id="A0A2N3N818"/>
<keyword evidence="6" id="KW-1185">Reference proteome</keyword>
<feature type="chain" id="PRO_5014852635" description="alpha-galactosidase" evidence="3">
    <location>
        <begin position="19"/>
        <end position="336"/>
    </location>
</feature>
<evidence type="ECO:0000256" key="1">
    <source>
        <dbReference type="ARBA" id="ARBA00001255"/>
    </source>
</evidence>
<organism evidence="5 6">
    <name type="scientific">Lomentospora prolificans</name>
    <dbReference type="NCBI Taxonomy" id="41688"/>
    <lineage>
        <taxon>Eukaryota</taxon>
        <taxon>Fungi</taxon>
        <taxon>Dikarya</taxon>
        <taxon>Ascomycota</taxon>
        <taxon>Pezizomycotina</taxon>
        <taxon>Sordariomycetes</taxon>
        <taxon>Hypocreomycetidae</taxon>
        <taxon>Microascales</taxon>
        <taxon>Microascaceae</taxon>
        <taxon>Lomentospora</taxon>
    </lineage>
</organism>
<dbReference type="PANTHER" id="PTHR35273">
    <property type="entry name" value="ALPHA-1,4 POLYGALACTOSAMINIDASE, PUTATIVE (AFU_ORTHOLOGUE AFUA_3G07890)-RELATED"/>
    <property type="match status" value="1"/>
</dbReference>
<accession>A0A2N3N818</accession>
<dbReference type="PANTHER" id="PTHR35273:SF2">
    <property type="entry name" value="ALPHA-GALACTOSIDASE"/>
    <property type="match status" value="1"/>
</dbReference>
<evidence type="ECO:0000259" key="4">
    <source>
        <dbReference type="Pfam" id="PF03537"/>
    </source>
</evidence>
<dbReference type="GO" id="GO:0004557">
    <property type="term" value="F:alpha-galactosidase activity"/>
    <property type="evidence" value="ECO:0007669"/>
    <property type="project" value="UniProtKB-EC"/>
</dbReference>
<dbReference type="SUPFAM" id="SSF51445">
    <property type="entry name" value="(Trans)glycosidases"/>
    <property type="match status" value="1"/>
</dbReference>
<evidence type="ECO:0000256" key="3">
    <source>
        <dbReference type="SAM" id="SignalP"/>
    </source>
</evidence>
<dbReference type="InterPro" id="IPR017853">
    <property type="entry name" value="GH"/>
</dbReference>
<protein>
    <recommendedName>
        <fullName evidence="2">alpha-galactosidase</fullName>
        <ecNumber evidence="2">3.2.1.22</ecNumber>
    </recommendedName>
</protein>
<dbReference type="STRING" id="41688.A0A2N3N818"/>
<dbReference type="Gene3D" id="3.20.20.70">
    <property type="entry name" value="Aldolase class I"/>
    <property type="match status" value="1"/>
</dbReference>
<dbReference type="InParanoid" id="A0A2N3N818"/>
<evidence type="ECO:0000313" key="5">
    <source>
        <dbReference type="EMBL" id="PKS08537.1"/>
    </source>
</evidence>
<dbReference type="OrthoDB" id="2108802at2759"/>
<comment type="catalytic activity">
    <reaction evidence="1">
        <text>Hydrolysis of terminal, non-reducing alpha-D-galactose residues in alpha-D-galactosides, including galactose oligosaccharides, galactomannans and galactolipids.</text>
        <dbReference type="EC" id="3.2.1.22"/>
    </reaction>
</comment>
<sequence>MKSSTALLAALLSARSFAWPSVWPYEKRTTALPSNWKPGVKWQIVIHAPIDIRTTVIPTEAQVWDIDYFHALAHPEIIPALRTPAPGVDNVVLCYINVGAIEEYEADYKNFPKDAIGNSYEEYPEGWIDVRREDVVEFMKKRLVKAAEAGCDGVDADNIDGYDWDEPGVDKTGWSLTQKDLINYVTTLADYAHSIDTLRGVPLMFGQKNAPHLAPHLVNIVDFAVLEDCQGLNGRLPGVHEAYCHDFQPFVTGEKRADGKKLPVFEIEYPGSTENGSTNLTRADWEYYCNRDKVEVGNLDFSQVIKHESEQIDGWVQYCLDNEQEGKFWTVTLPIG</sequence>
<name>A0A2N3N818_9PEZI</name>
<evidence type="ECO:0000256" key="2">
    <source>
        <dbReference type="ARBA" id="ARBA00012755"/>
    </source>
</evidence>
<keyword evidence="3" id="KW-0732">Signal</keyword>
<dbReference type="EC" id="3.2.1.22" evidence="2"/>
<dbReference type="VEuPathDB" id="FungiDB:jhhlp_004923"/>
<feature type="domain" description="Glycoside-hydrolase family GH114 TIM-barrel" evidence="4">
    <location>
        <begin position="41"/>
        <end position="313"/>
    </location>
</feature>
<dbReference type="Proteomes" id="UP000233524">
    <property type="component" value="Unassembled WGS sequence"/>
</dbReference>
<dbReference type="InterPro" id="IPR013785">
    <property type="entry name" value="Aldolase_TIM"/>
</dbReference>
<dbReference type="EMBL" id="NLAX01000095">
    <property type="protein sequence ID" value="PKS08537.1"/>
    <property type="molecule type" value="Genomic_DNA"/>
</dbReference>
<dbReference type="Pfam" id="PF03537">
    <property type="entry name" value="Glyco_hydro_114"/>
    <property type="match status" value="1"/>
</dbReference>
<evidence type="ECO:0000313" key="6">
    <source>
        <dbReference type="Proteomes" id="UP000233524"/>
    </source>
</evidence>
<reference evidence="5 6" key="1">
    <citation type="journal article" date="2017" name="G3 (Bethesda)">
        <title>First Draft Genome Sequence of the Pathogenic Fungus Lomentospora prolificans (Formerly Scedosporium prolificans).</title>
        <authorList>
            <person name="Luo R."/>
            <person name="Zimin A."/>
            <person name="Workman R."/>
            <person name="Fan Y."/>
            <person name="Pertea G."/>
            <person name="Grossman N."/>
            <person name="Wear M.P."/>
            <person name="Jia B."/>
            <person name="Miller H."/>
            <person name="Casadevall A."/>
            <person name="Timp W."/>
            <person name="Zhang S.X."/>
            <person name="Salzberg S.L."/>
        </authorList>
    </citation>
    <scope>NUCLEOTIDE SEQUENCE [LARGE SCALE GENOMIC DNA]</scope>
    <source>
        <strain evidence="5 6">JHH-5317</strain>
    </source>
</reference>
<gene>
    <name evidence="5" type="ORF">jhhlp_004923</name>
</gene>
<comment type="caution">
    <text evidence="5">The sequence shown here is derived from an EMBL/GenBank/DDBJ whole genome shotgun (WGS) entry which is preliminary data.</text>
</comment>
<dbReference type="InterPro" id="IPR004352">
    <property type="entry name" value="GH114_TIM-barrel"/>
</dbReference>
<proteinExistence type="predicted"/>
<feature type="signal peptide" evidence="3">
    <location>
        <begin position="1"/>
        <end position="18"/>
    </location>
</feature>